<dbReference type="GO" id="GO:0016020">
    <property type="term" value="C:membrane"/>
    <property type="evidence" value="ECO:0007669"/>
    <property type="project" value="UniProtKB-SubCell"/>
</dbReference>
<dbReference type="PANTHER" id="PTHR32285">
    <property type="entry name" value="PROTEIN TRICHOME BIREFRINGENCE-LIKE 9-RELATED"/>
    <property type="match status" value="1"/>
</dbReference>
<sequence length="214" mass="24235">MDIECDLFKGRWVLDRRSLYMNSSCSAIPDLKNCIKLGTPDTDFLNWKWKPDGYDLPRFNPKGFLSMVQGKKMRFIGDSVAENHMKSLICLLSMTMVVKEDEAHHPYAFHVSGPSNVASPNWGDLINSSWKDPNYKRTIMGCIIQTAYLLELDRQENRIEQNAHAGLTLLSSYGSSNVCIEANSIRAVAVLIADKELSLPHRRNQHRATPSPHT</sequence>
<evidence type="ECO:0000256" key="4">
    <source>
        <dbReference type="ARBA" id="ARBA00022968"/>
    </source>
</evidence>
<dbReference type="Pfam" id="PF14416">
    <property type="entry name" value="PMR5N"/>
    <property type="match status" value="1"/>
</dbReference>
<keyword evidence="4" id="KW-0735">Signal-anchor</keyword>
<dbReference type="InterPro" id="IPR025846">
    <property type="entry name" value="TBL_N"/>
</dbReference>
<dbReference type="PANTHER" id="PTHR32285:SF28">
    <property type="entry name" value="XYLOGLUCAN O-ACETYLTRANSFERASE 2"/>
    <property type="match status" value="1"/>
</dbReference>
<evidence type="ECO:0000313" key="10">
    <source>
        <dbReference type="Proteomes" id="UP000008694"/>
    </source>
</evidence>
<dbReference type="Proteomes" id="UP000008694">
    <property type="component" value="Unassembled WGS sequence"/>
</dbReference>
<evidence type="ECO:0000259" key="8">
    <source>
        <dbReference type="Pfam" id="PF14416"/>
    </source>
</evidence>
<dbReference type="AlphaFoldDB" id="D7LTG1"/>
<dbReference type="Gramene" id="Al_scaffold_0005_1909">
    <property type="protein sequence ID" value="Al_scaffold_0005_1909"/>
    <property type="gene ID" value="Al_scaffold_0005_1909"/>
</dbReference>
<evidence type="ECO:0000256" key="5">
    <source>
        <dbReference type="ARBA" id="ARBA00022989"/>
    </source>
</evidence>
<reference evidence="10" key="1">
    <citation type="journal article" date="2011" name="Nat. Genet.">
        <title>The Arabidopsis lyrata genome sequence and the basis of rapid genome size change.</title>
        <authorList>
            <person name="Hu T.T."/>
            <person name="Pattyn P."/>
            <person name="Bakker E.G."/>
            <person name="Cao J."/>
            <person name="Cheng J.-F."/>
            <person name="Clark R.M."/>
            <person name="Fahlgren N."/>
            <person name="Fawcett J.A."/>
            <person name="Grimwood J."/>
            <person name="Gundlach H."/>
            <person name="Haberer G."/>
            <person name="Hollister J.D."/>
            <person name="Ossowski S."/>
            <person name="Ottilar R.P."/>
            <person name="Salamov A.A."/>
            <person name="Schneeberger K."/>
            <person name="Spannagl M."/>
            <person name="Wang X."/>
            <person name="Yang L."/>
            <person name="Nasrallah M.E."/>
            <person name="Bergelson J."/>
            <person name="Carrington J.C."/>
            <person name="Gaut B.S."/>
            <person name="Schmutz J."/>
            <person name="Mayer K.F.X."/>
            <person name="Van de Peer Y."/>
            <person name="Grigoriev I.V."/>
            <person name="Nordborg M."/>
            <person name="Weigel D."/>
            <person name="Guo Y.-L."/>
        </authorList>
    </citation>
    <scope>NUCLEOTIDE SEQUENCE [LARGE SCALE GENOMIC DNA]</scope>
    <source>
        <strain evidence="10">cv. MN47</strain>
    </source>
</reference>
<name>D7LTG1_ARALL</name>
<evidence type="ECO:0000256" key="1">
    <source>
        <dbReference type="ARBA" id="ARBA00004167"/>
    </source>
</evidence>
<dbReference type="Pfam" id="PF13839">
    <property type="entry name" value="PC-Esterase"/>
    <property type="match status" value="1"/>
</dbReference>
<evidence type="ECO:0000256" key="6">
    <source>
        <dbReference type="ARBA" id="ARBA00023136"/>
    </source>
</evidence>
<evidence type="ECO:0000256" key="3">
    <source>
        <dbReference type="ARBA" id="ARBA00022692"/>
    </source>
</evidence>
<dbReference type="GO" id="GO:0005794">
    <property type="term" value="C:Golgi apparatus"/>
    <property type="evidence" value="ECO:0007669"/>
    <property type="project" value="TreeGrafter"/>
</dbReference>
<organism evidence="10">
    <name type="scientific">Arabidopsis lyrata subsp. lyrata</name>
    <name type="common">Lyre-leaved rock-cress</name>
    <dbReference type="NCBI Taxonomy" id="81972"/>
    <lineage>
        <taxon>Eukaryota</taxon>
        <taxon>Viridiplantae</taxon>
        <taxon>Streptophyta</taxon>
        <taxon>Embryophyta</taxon>
        <taxon>Tracheophyta</taxon>
        <taxon>Spermatophyta</taxon>
        <taxon>Magnoliopsida</taxon>
        <taxon>eudicotyledons</taxon>
        <taxon>Gunneridae</taxon>
        <taxon>Pentapetalae</taxon>
        <taxon>rosids</taxon>
        <taxon>malvids</taxon>
        <taxon>Brassicales</taxon>
        <taxon>Brassicaceae</taxon>
        <taxon>Camelineae</taxon>
        <taxon>Arabidopsis</taxon>
    </lineage>
</organism>
<accession>D7LTG1</accession>
<keyword evidence="5" id="KW-1133">Transmembrane helix</keyword>
<evidence type="ECO:0000259" key="7">
    <source>
        <dbReference type="Pfam" id="PF13839"/>
    </source>
</evidence>
<comment type="similarity">
    <text evidence="2">Belongs to the PC-esterase family. TBL subfamily.</text>
</comment>
<keyword evidence="3" id="KW-0812">Transmembrane</keyword>
<feature type="domain" description="Trichome birefringence-like C-terminal" evidence="7">
    <location>
        <begin position="56"/>
        <end position="120"/>
    </location>
</feature>
<dbReference type="eggNOG" id="ENOG502QPJ5">
    <property type="taxonomic scope" value="Eukaryota"/>
</dbReference>
<dbReference type="InterPro" id="IPR026057">
    <property type="entry name" value="TBL_C"/>
</dbReference>
<gene>
    <name evidence="9" type="ORF">ARALYDRAFT_665874</name>
</gene>
<keyword evidence="6" id="KW-0472">Membrane</keyword>
<dbReference type="EMBL" id="GL348717">
    <property type="protein sequence ID" value="EFH54010.1"/>
    <property type="molecule type" value="Genomic_DNA"/>
</dbReference>
<dbReference type="InterPro" id="IPR029962">
    <property type="entry name" value="TBL"/>
</dbReference>
<protein>
    <submittedName>
        <fullName evidence="9">Predicted protein</fullName>
    </submittedName>
</protein>
<keyword evidence="10" id="KW-1185">Reference proteome</keyword>
<dbReference type="HOGENOM" id="CLU_1290539_0_0_1"/>
<comment type="subcellular location">
    <subcellularLocation>
        <location evidence="1">Membrane</location>
        <topology evidence="1">Single-pass membrane protein</topology>
    </subcellularLocation>
</comment>
<feature type="domain" description="Trichome birefringence-like N-terminal" evidence="8">
    <location>
        <begin position="4"/>
        <end position="53"/>
    </location>
</feature>
<dbReference type="GO" id="GO:0016413">
    <property type="term" value="F:O-acetyltransferase activity"/>
    <property type="evidence" value="ECO:0007669"/>
    <property type="project" value="InterPro"/>
</dbReference>
<evidence type="ECO:0000256" key="2">
    <source>
        <dbReference type="ARBA" id="ARBA00007727"/>
    </source>
</evidence>
<proteinExistence type="inferred from homology"/>
<dbReference type="STRING" id="81972.D7LTG1"/>
<evidence type="ECO:0000313" key="9">
    <source>
        <dbReference type="EMBL" id="EFH54010.1"/>
    </source>
</evidence>